<comment type="caution">
    <text evidence="1">The sequence shown here is derived from an EMBL/GenBank/DDBJ whole genome shotgun (WGS) entry which is preliminary data.</text>
</comment>
<evidence type="ECO:0000313" key="2">
    <source>
        <dbReference type="Proteomes" id="UP000070578"/>
    </source>
</evidence>
<sequence length="105" mass="11419">MHNMKTTLTKISGFRVVALRIIAGGTILASGLIFNTLTHAAEEAETRVQIPATSEAIWRSIDKETELLEALIQAGKFEEVHHRAFAIRDLAAALPSRSGSLPPDK</sequence>
<feature type="non-terminal residue" evidence="1">
    <location>
        <position position="105"/>
    </location>
</feature>
<organism evidence="1 2">
    <name type="scientific">Candidatus Gallionella acididurans</name>
    <dbReference type="NCBI Taxonomy" id="1796491"/>
    <lineage>
        <taxon>Bacteria</taxon>
        <taxon>Pseudomonadati</taxon>
        <taxon>Pseudomonadota</taxon>
        <taxon>Betaproteobacteria</taxon>
        <taxon>Nitrosomonadales</taxon>
        <taxon>Gallionellaceae</taxon>
        <taxon>Gallionella</taxon>
    </lineage>
</organism>
<evidence type="ECO:0000313" key="1">
    <source>
        <dbReference type="EMBL" id="KXS30659.1"/>
    </source>
</evidence>
<name>A0A139BNX8_9PROT</name>
<dbReference type="EMBL" id="LSLI01000173">
    <property type="protein sequence ID" value="KXS30659.1"/>
    <property type="molecule type" value="Genomic_DNA"/>
</dbReference>
<proteinExistence type="predicted"/>
<gene>
    <name evidence="1" type="ORF">AWT59_3217</name>
</gene>
<dbReference type="Proteomes" id="UP000070578">
    <property type="component" value="Unassembled WGS sequence"/>
</dbReference>
<reference evidence="1 2" key="1">
    <citation type="submission" date="2016-02" db="EMBL/GenBank/DDBJ databases">
        <authorList>
            <person name="Wen L."/>
            <person name="He K."/>
            <person name="Yang H."/>
        </authorList>
    </citation>
    <scope>NUCLEOTIDE SEQUENCE [LARGE SCALE GENOMIC DNA]</scope>
    <source>
        <strain evidence="1">ShG14-8</strain>
    </source>
</reference>
<protein>
    <submittedName>
        <fullName evidence="1">Uncharacterized protein</fullName>
    </submittedName>
</protein>
<reference evidence="1 2" key="2">
    <citation type="submission" date="2016-03" db="EMBL/GenBank/DDBJ databases">
        <title>New uncultured bacterium of the family Gallionellaceae from acid mine drainage: description and reconstruction of genome based on metagenomic analysis of microbial community.</title>
        <authorList>
            <person name="Kadnikov V."/>
            <person name="Ivasenko D."/>
            <person name="Beletsky A."/>
            <person name="Mardanov A."/>
            <person name="Danilova E."/>
            <person name="Pimenov N."/>
            <person name="Karnachuk O."/>
            <person name="Ravin N."/>
        </authorList>
    </citation>
    <scope>NUCLEOTIDE SEQUENCE [LARGE SCALE GENOMIC DNA]</scope>
    <source>
        <strain evidence="1">ShG14-8</strain>
    </source>
</reference>
<dbReference type="AlphaFoldDB" id="A0A139BNX8"/>
<accession>A0A139BNX8</accession>